<dbReference type="GO" id="GO:0016874">
    <property type="term" value="F:ligase activity"/>
    <property type="evidence" value="ECO:0007669"/>
    <property type="project" value="UniProtKB-KW"/>
</dbReference>
<keyword evidence="3 5" id="KW-1133">Transmembrane helix</keyword>
<feature type="transmembrane region" description="Helical" evidence="5">
    <location>
        <begin position="251"/>
        <end position="272"/>
    </location>
</feature>
<feature type="transmembrane region" description="Helical" evidence="5">
    <location>
        <begin position="395"/>
        <end position="412"/>
    </location>
</feature>
<gene>
    <name evidence="7" type="ORF">J3359_04500</name>
</gene>
<evidence type="ECO:0000256" key="1">
    <source>
        <dbReference type="ARBA" id="ARBA00004141"/>
    </source>
</evidence>
<feature type="domain" description="O-antigen ligase-related" evidence="6">
    <location>
        <begin position="204"/>
        <end position="354"/>
    </location>
</feature>
<feature type="transmembrane region" description="Helical" evidence="5">
    <location>
        <begin position="428"/>
        <end position="449"/>
    </location>
</feature>
<feature type="transmembrane region" description="Helical" evidence="5">
    <location>
        <begin position="220"/>
        <end position="239"/>
    </location>
</feature>
<evidence type="ECO:0000259" key="6">
    <source>
        <dbReference type="Pfam" id="PF04932"/>
    </source>
</evidence>
<comment type="subcellular location">
    <subcellularLocation>
        <location evidence="1">Membrane</location>
        <topology evidence="1">Multi-pass membrane protein</topology>
    </subcellularLocation>
</comment>
<feature type="transmembrane region" description="Helical" evidence="5">
    <location>
        <begin position="153"/>
        <end position="171"/>
    </location>
</feature>
<keyword evidence="2 5" id="KW-0812">Transmembrane</keyword>
<dbReference type="Proteomes" id="UP000663920">
    <property type="component" value="Chromosome"/>
</dbReference>
<evidence type="ECO:0000256" key="5">
    <source>
        <dbReference type="SAM" id="Phobius"/>
    </source>
</evidence>
<protein>
    <submittedName>
        <fullName evidence="7">O-antigen ligase family protein</fullName>
    </submittedName>
</protein>
<evidence type="ECO:0000256" key="2">
    <source>
        <dbReference type="ARBA" id="ARBA00022692"/>
    </source>
</evidence>
<dbReference type="GO" id="GO:0016020">
    <property type="term" value="C:membrane"/>
    <property type="evidence" value="ECO:0007669"/>
    <property type="project" value="UniProtKB-SubCell"/>
</dbReference>
<accession>A0A975H810</accession>
<feature type="transmembrane region" description="Helical" evidence="5">
    <location>
        <begin position="107"/>
        <end position="125"/>
    </location>
</feature>
<dbReference type="RefSeq" id="WP_208079556.1">
    <property type="nucleotide sequence ID" value="NZ_CP071869.1"/>
</dbReference>
<feature type="transmembrane region" description="Helical" evidence="5">
    <location>
        <begin position="338"/>
        <end position="359"/>
    </location>
</feature>
<keyword evidence="4 5" id="KW-0472">Membrane</keyword>
<sequence length="618" mass="70680">MISIGLLLVVLPQLNLADYIQSTITSKFIVFAYSCVALFEVFLIMFFTSLFKEFQVTKLDIAILLLFGYISINRYFIQPNFGFSLRYIELIGLGIIYFIIRTFSLKTYLWLLLAVIISGIAQSIHGNLQLLGYLSSNHSGFKITGSFFNPGPYAGFLATVWPIALGMYLFRKKIIVKINASITKSSTKTRKIIKYIFEYIPLLGLISVIIVIPATRSRGAWLAVLLSSLVLLEFKYSFIRNTFKKINRAQRTALFLATLIFLFAGLFGIYHLKKGSSDGRLFIWKVTTEIVKDFPATGVGFDDFKTHYMNYQAGYFKKHGETIDALVADNTNYAFNEWLQFITENGFIGLLLLVIVLFVLFKIKAADENRFFFLIVKATFLGIGVFALVSYPMQILPIKIILVMLLALLGSLDREKYRVLNFNNRPKYTLWAFKVFVFVLGFTGIYSGYSYTKKLDNSFKQWKKASITYQYGDYIGAVEEYVKAYPTLNKNGDFLMNYGKTLSMNKQNEKAIQILEKSKQYLNTTIIETALGDAYKNIKDYSKAEIAYKHAANMIPIRFYPLYLQAKLYEESGENEKAIAISKTILKKNIKVPSTAIKEIKIEVNKILSNYNQKKNNE</sequence>
<evidence type="ECO:0000313" key="7">
    <source>
        <dbReference type="EMBL" id="QTE23549.1"/>
    </source>
</evidence>
<feature type="transmembrane region" description="Helical" evidence="5">
    <location>
        <begin position="27"/>
        <end position="47"/>
    </location>
</feature>
<dbReference type="InterPro" id="IPR007016">
    <property type="entry name" value="O-antigen_ligase-rel_domated"/>
</dbReference>
<proteinExistence type="predicted"/>
<dbReference type="KEGG" id="pcea:J3359_04500"/>
<feature type="transmembrane region" description="Helical" evidence="5">
    <location>
        <begin position="371"/>
        <end position="389"/>
    </location>
</feature>
<feature type="transmembrane region" description="Helical" evidence="5">
    <location>
        <begin position="192"/>
        <end position="214"/>
    </location>
</feature>
<name>A0A975H810_9FLAO</name>
<feature type="transmembrane region" description="Helical" evidence="5">
    <location>
        <begin position="59"/>
        <end position="77"/>
    </location>
</feature>
<dbReference type="PANTHER" id="PTHR37422">
    <property type="entry name" value="TEICHURONIC ACID BIOSYNTHESIS PROTEIN TUAE"/>
    <property type="match status" value="1"/>
</dbReference>
<evidence type="ECO:0000313" key="8">
    <source>
        <dbReference type="Proteomes" id="UP000663920"/>
    </source>
</evidence>
<reference evidence="7 8" key="1">
    <citation type="submission" date="2021-03" db="EMBL/GenBank/DDBJ databases">
        <title>Complete genome of Polaribacter_sp.SM13.</title>
        <authorList>
            <person name="Jeong S.W."/>
            <person name="Bae J.W."/>
        </authorList>
    </citation>
    <scope>NUCLEOTIDE SEQUENCE [LARGE SCALE GENOMIC DNA]</scope>
    <source>
        <strain evidence="7 8">SM13</strain>
    </source>
</reference>
<dbReference type="InterPro" id="IPR051533">
    <property type="entry name" value="WaaL-like"/>
</dbReference>
<organism evidence="7 8">
    <name type="scientific">Polaribacter cellanae</name>
    <dbReference type="NCBI Taxonomy" id="2818493"/>
    <lineage>
        <taxon>Bacteria</taxon>
        <taxon>Pseudomonadati</taxon>
        <taxon>Bacteroidota</taxon>
        <taxon>Flavobacteriia</taxon>
        <taxon>Flavobacteriales</taxon>
        <taxon>Flavobacteriaceae</taxon>
    </lineage>
</organism>
<evidence type="ECO:0000256" key="4">
    <source>
        <dbReference type="ARBA" id="ARBA00023136"/>
    </source>
</evidence>
<keyword evidence="8" id="KW-1185">Reference proteome</keyword>
<evidence type="ECO:0000256" key="3">
    <source>
        <dbReference type="ARBA" id="ARBA00022989"/>
    </source>
</evidence>
<keyword evidence="7" id="KW-0436">Ligase</keyword>
<dbReference type="EMBL" id="CP071869">
    <property type="protein sequence ID" value="QTE23549.1"/>
    <property type="molecule type" value="Genomic_DNA"/>
</dbReference>
<dbReference type="AlphaFoldDB" id="A0A975H810"/>
<dbReference type="Pfam" id="PF04932">
    <property type="entry name" value="Wzy_C"/>
    <property type="match status" value="1"/>
</dbReference>
<dbReference type="SUPFAM" id="SSF48452">
    <property type="entry name" value="TPR-like"/>
    <property type="match status" value="1"/>
</dbReference>
<dbReference type="InterPro" id="IPR011990">
    <property type="entry name" value="TPR-like_helical_dom_sf"/>
</dbReference>
<dbReference type="Gene3D" id="1.25.40.10">
    <property type="entry name" value="Tetratricopeptide repeat domain"/>
    <property type="match status" value="1"/>
</dbReference>
<dbReference type="PANTHER" id="PTHR37422:SF13">
    <property type="entry name" value="LIPOPOLYSACCHARIDE BIOSYNTHESIS PROTEIN PA4999-RELATED"/>
    <property type="match status" value="1"/>
</dbReference>
<feature type="transmembrane region" description="Helical" evidence="5">
    <location>
        <begin position="83"/>
        <end position="100"/>
    </location>
</feature>